<dbReference type="AlphaFoldDB" id="A0A6A6WEN0"/>
<keyword evidence="3" id="KW-1185">Reference proteome</keyword>
<feature type="region of interest" description="Disordered" evidence="1">
    <location>
        <begin position="80"/>
        <end position="104"/>
    </location>
</feature>
<evidence type="ECO:0000313" key="3">
    <source>
        <dbReference type="Proteomes" id="UP000799437"/>
    </source>
</evidence>
<dbReference type="EMBL" id="ML996567">
    <property type="protein sequence ID" value="KAF2761173.1"/>
    <property type="molecule type" value="Genomic_DNA"/>
</dbReference>
<protein>
    <submittedName>
        <fullName evidence="2">Uncharacterized protein</fullName>
    </submittedName>
</protein>
<evidence type="ECO:0000256" key="1">
    <source>
        <dbReference type="SAM" id="MobiDB-lite"/>
    </source>
</evidence>
<name>A0A6A6WEN0_9PEZI</name>
<organism evidence="2 3">
    <name type="scientific">Pseudovirgaria hyperparasitica</name>
    <dbReference type="NCBI Taxonomy" id="470096"/>
    <lineage>
        <taxon>Eukaryota</taxon>
        <taxon>Fungi</taxon>
        <taxon>Dikarya</taxon>
        <taxon>Ascomycota</taxon>
        <taxon>Pezizomycotina</taxon>
        <taxon>Dothideomycetes</taxon>
        <taxon>Dothideomycetes incertae sedis</taxon>
        <taxon>Acrospermales</taxon>
        <taxon>Acrospermaceae</taxon>
        <taxon>Pseudovirgaria</taxon>
    </lineage>
</organism>
<dbReference type="GeneID" id="54489874"/>
<dbReference type="Proteomes" id="UP000799437">
    <property type="component" value="Unassembled WGS sequence"/>
</dbReference>
<sequence length="298" mass="33864">MAPRANGAGQPCSARGSEVAAQHSAVQRIHHDLIKCIVSSSRGADMTNGSGDWNRRARRDQAIAFNEMLVWRRSERHQGKSRTGFNFPGRPVSGTGTTLPQERENEKPNYCAATRVGVGQAERPAWVGRAKSRSSQEGRKKAFFASRNFARPSWGWWSLYWSLRRPCSRSTFIGYILAASPFLDPPRFHFLNTVERLFYRKSEPITYEDYSVIFDTRKVNRRLRSRHICIDQAPSFLILNQVKPGVILRSSIKAHFKTKSCSKLAGVIISRSVRLHLLGPRKTWLWDSPRDFSASFPA</sequence>
<accession>A0A6A6WEN0</accession>
<reference evidence="2" key="1">
    <citation type="journal article" date="2020" name="Stud. Mycol.">
        <title>101 Dothideomycetes genomes: a test case for predicting lifestyles and emergence of pathogens.</title>
        <authorList>
            <person name="Haridas S."/>
            <person name="Albert R."/>
            <person name="Binder M."/>
            <person name="Bloem J."/>
            <person name="Labutti K."/>
            <person name="Salamov A."/>
            <person name="Andreopoulos B."/>
            <person name="Baker S."/>
            <person name="Barry K."/>
            <person name="Bills G."/>
            <person name="Bluhm B."/>
            <person name="Cannon C."/>
            <person name="Castanera R."/>
            <person name="Culley D."/>
            <person name="Daum C."/>
            <person name="Ezra D."/>
            <person name="Gonzalez J."/>
            <person name="Henrissat B."/>
            <person name="Kuo A."/>
            <person name="Liang C."/>
            <person name="Lipzen A."/>
            <person name="Lutzoni F."/>
            <person name="Magnuson J."/>
            <person name="Mondo S."/>
            <person name="Nolan M."/>
            <person name="Ohm R."/>
            <person name="Pangilinan J."/>
            <person name="Park H.-J."/>
            <person name="Ramirez L."/>
            <person name="Alfaro M."/>
            <person name="Sun H."/>
            <person name="Tritt A."/>
            <person name="Yoshinaga Y."/>
            <person name="Zwiers L.-H."/>
            <person name="Turgeon B."/>
            <person name="Goodwin S."/>
            <person name="Spatafora J."/>
            <person name="Crous P."/>
            <person name="Grigoriev I."/>
        </authorList>
    </citation>
    <scope>NUCLEOTIDE SEQUENCE</scope>
    <source>
        <strain evidence="2">CBS 121739</strain>
    </source>
</reference>
<gene>
    <name evidence="2" type="ORF">EJ05DRAFT_524474</name>
</gene>
<proteinExistence type="predicted"/>
<evidence type="ECO:0000313" key="2">
    <source>
        <dbReference type="EMBL" id="KAF2761173.1"/>
    </source>
</evidence>
<dbReference type="RefSeq" id="XP_033603624.1">
    <property type="nucleotide sequence ID" value="XM_033748820.1"/>
</dbReference>